<dbReference type="Gene3D" id="2.60.120.560">
    <property type="entry name" value="Exo-inulinase, domain 1"/>
    <property type="match status" value="1"/>
</dbReference>
<evidence type="ECO:0000259" key="2">
    <source>
        <dbReference type="PROSITE" id="PS50943"/>
    </source>
</evidence>
<feature type="region of interest" description="Disordered" evidence="1">
    <location>
        <begin position="117"/>
        <end position="141"/>
    </location>
</feature>
<dbReference type="InterPro" id="IPR001387">
    <property type="entry name" value="Cro/C1-type_HTH"/>
</dbReference>
<evidence type="ECO:0000313" key="4">
    <source>
        <dbReference type="Proteomes" id="UP000050277"/>
    </source>
</evidence>
<name>A0A0P6Y2Y0_9CHLR</name>
<keyword evidence="4" id="KW-1185">Reference proteome</keyword>
<dbReference type="Gene3D" id="1.10.260.40">
    <property type="entry name" value="lambda repressor-like DNA-binding domains"/>
    <property type="match status" value="1"/>
</dbReference>
<comment type="caution">
    <text evidence="3">The sequence shown here is derived from an EMBL/GenBank/DDBJ whole genome shotgun (WGS) entry which is preliminary data.</text>
</comment>
<proteinExistence type="predicted"/>
<feature type="domain" description="HTH cro/C1-type" evidence="2">
    <location>
        <begin position="33"/>
        <end position="78"/>
    </location>
</feature>
<evidence type="ECO:0000313" key="3">
    <source>
        <dbReference type="EMBL" id="KPL90208.1"/>
    </source>
</evidence>
<evidence type="ECO:0000256" key="1">
    <source>
        <dbReference type="SAM" id="MobiDB-lite"/>
    </source>
</evidence>
<dbReference type="RefSeq" id="WP_054533985.1">
    <property type="nucleotide sequence ID" value="NZ_LGKP01000013.1"/>
</dbReference>
<sequence length="384" mass="43575">MGEKRSLLQRNDGFINYAEVFDYFLRSKWKPRTIIDLAEALGVKPQTIYNWKNNSTVPNERVVLDTIGKVFALSAIEIEALILATGKVPKPQQYSISEVIEYLQGFEQQLHHVQTPTLKQLPQSPTNPPEKTALQQRRPGGQKVRLASAQLLILWLLYLSIDGFVFRPKMAAALPSIDDPQLVLANAQQWKSLFHDAFDDNRHGWVVGTRGDSSASLVSEITDGRYVLTATALRAEGALAWDTQTLVPAVGNFYVTFDLQQLKGDPDNDAGIALRMRGNINHEDSYFVYLKQPSKRMVMRKLHKDLNTLSDIILSDIYRDLPNKFEIIAYDSYFWIYMNGTFVAKVFDDAIAEGTINFMMRLPLQGSTATYAYDNFEVRMPVQN</sequence>
<dbReference type="PROSITE" id="PS50943">
    <property type="entry name" value="HTH_CROC1"/>
    <property type="match status" value="1"/>
</dbReference>
<dbReference type="InterPro" id="IPR010982">
    <property type="entry name" value="Lambda_DNA-bd_dom_sf"/>
</dbReference>
<dbReference type="EMBL" id="LGKP01000013">
    <property type="protein sequence ID" value="KPL90208.1"/>
    <property type="molecule type" value="Genomic_DNA"/>
</dbReference>
<dbReference type="Proteomes" id="UP000050277">
    <property type="component" value="Unassembled WGS sequence"/>
</dbReference>
<gene>
    <name evidence="3" type="ORF">SE18_08385</name>
</gene>
<accession>A0A0P6Y2Y0</accession>
<dbReference type="AlphaFoldDB" id="A0A0P6Y2Y0"/>
<reference evidence="3 4" key="1">
    <citation type="submission" date="2015-07" db="EMBL/GenBank/DDBJ databases">
        <title>Whole genome sequence of Herpetosiphon geysericola DSM 7119.</title>
        <authorList>
            <person name="Hemp J."/>
            <person name="Ward L.M."/>
            <person name="Pace L.A."/>
            <person name="Fischer W.W."/>
        </authorList>
    </citation>
    <scope>NUCLEOTIDE SEQUENCE [LARGE SCALE GENOMIC DNA]</scope>
    <source>
        <strain evidence="3 4">DSM 7119</strain>
    </source>
</reference>
<protein>
    <recommendedName>
        <fullName evidence="2">HTH cro/C1-type domain-containing protein</fullName>
    </recommendedName>
</protein>
<dbReference type="GO" id="GO:0003677">
    <property type="term" value="F:DNA binding"/>
    <property type="evidence" value="ECO:0007669"/>
    <property type="project" value="InterPro"/>
</dbReference>
<dbReference type="CDD" id="cd00093">
    <property type="entry name" value="HTH_XRE"/>
    <property type="match status" value="1"/>
</dbReference>
<organism evidence="3 4">
    <name type="scientific">Herpetosiphon geysericola</name>
    <dbReference type="NCBI Taxonomy" id="70996"/>
    <lineage>
        <taxon>Bacteria</taxon>
        <taxon>Bacillati</taxon>
        <taxon>Chloroflexota</taxon>
        <taxon>Chloroflexia</taxon>
        <taxon>Herpetosiphonales</taxon>
        <taxon>Herpetosiphonaceae</taxon>
        <taxon>Herpetosiphon</taxon>
    </lineage>
</organism>